<proteinExistence type="predicted"/>
<evidence type="ECO:0000313" key="3">
    <source>
        <dbReference type="Proteomes" id="UP001147747"/>
    </source>
</evidence>
<dbReference type="EMBL" id="JAPZBU010000005">
    <property type="protein sequence ID" value="KAJ5403358.1"/>
    <property type="molecule type" value="Genomic_DNA"/>
</dbReference>
<dbReference type="Proteomes" id="UP001147747">
    <property type="component" value="Unassembled WGS sequence"/>
</dbReference>
<accession>A0A9W9W4W7</accession>
<feature type="compositionally biased region" description="Polar residues" evidence="1">
    <location>
        <begin position="28"/>
        <end position="38"/>
    </location>
</feature>
<gene>
    <name evidence="2" type="ORF">N7509_003229</name>
</gene>
<evidence type="ECO:0000256" key="1">
    <source>
        <dbReference type="SAM" id="MobiDB-lite"/>
    </source>
</evidence>
<dbReference type="AlphaFoldDB" id="A0A9W9W4W7"/>
<dbReference type="OrthoDB" id="10298010at2759"/>
<reference evidence="2" key="1">
    <citation type="submission" date="2022-12" db="EMBL/GenBank/DDBJ databases">
        <authorList>
            <person name="Petersen C."/>
        </authorList>
    </citation>
    <scope>NUCLEOTIDE SEQUENCE</scope>
    <source>
        <strain evidence="2">IBT 29677</strain>
    </source>
</reference>
<keyword evidence="3" id="KW-1185">Reference proteome</keyword>
<organism evidence="2 3">
    <name type="scientific">Penicillium cosmopolitanum</name>
    <dbReference type="NCBI Taxonomy" id="1131564"/>
    <lineage>
        <taxon>Eukaryota</taxon>
        <taxon>Fungi</taxon>
        <taxon>Dikarya</taxon>
        <taxon>Ascomycota</taxon>
        <taxon>Pezizomycotina</taxon>
        <taxon>Eurotiomycetes</taxon>
        <taxon>Eurotiomycetidae</taxon>
        <taxon>Eurotiales</taxon>
        <taxon>Aspergillaceae</taxon>
        <taxon>Penicillium</taxon>
    </lineage>
</organism>
<feature type="region of interest" description="Disordered" evidence="1">
    <location>
        <begin position="24"/>
        <end position="44"/>
    </location>
</feature>
<dbReference type="GeneID" id="81366846"/>
<reference evidence="2" key="2">
    <citation type="journal article" date="2023" name="IMA Fungus">
        <title>Comparative genomic study of the Penicillium genus elucidates a diverse pangenome and 15 lateral gene transfer events.</title>
        <authorList>
            <person name="Petersen C."/>
            <person name="Sorensen T."/>
            <person name="Nielsen M.R."/>
            <person name="Sondergaard T.E."/>
            <person name="Sorensen J.L."/>
            <person name="Fitzpatrick D.A."/>
            <person name="Frisvad J.C."/>
            <person name="Nielsen K.L."/>
        </authorList>
    </citation>
    <scope>NUCLEOTIDE SEQUENCE</scope>
    <source>
        <strain evidence="2">IBT 29677</strain>
    </source>
</reference>
<protein>
    <submittedName>
        <fullName evidence="2">Uncharacterized protein</fullName>
    </submittedName>
</protein>
<name>A0A9W9W4W7_9EURO</name>
<sequence>MRVKVKLVRLLGAGMCERRSFEIDETTDGTNDRATPNTEKNKTNGAEDLKIKPKREWFEGTMRGEGDSVVVAEIRSHRL</sequence>
<comment type="caution">
    <text evidence="2">The sequence shown here is derived from an EMBL/GenBank/DDBJ whole genome shotgun (WGS) entry which is preliminary data.</text>
</comment>
<evidence type="ECO:0000313" key="2">
    <source>
        <dbReference type="EMBL" id="KAJ5403358.1"/>
    </source>
</evidence>
<dbReference type="RefSeq" id="XP_056490600.1">
    <property type="nucleotide sequence ID" value="XM_056627866.1"/>
</dbReference>